<dbReference type="CDD" id="cd07996">
    <property type="entry name" value="WGR_MMR_like"/>
    <property type="match status" value="1"/>
</dbReference>
<evidence type="ECO:0000313" key="2">
    <source>
        <dbReference type="EMBL" id="MBK1618456.1"/>
    </source>
</evidence>
<dbReference type="InterPro" id="IPR049809">
    <property type="entry name" value="YehF/YfeS-like_WGR"/>
</dbReference>
<protein>
    <recommendedName>
        <fullName evidence="1">WGR domain-containing protein</fullName>
    </recommendedName>
</protein>
<organism evidence="2 3">
    <name type="scientific">Lamprobacter modestohalophilus</name>
    <dbReference type="NCBI Taxonomy" id="1064514"/>
    <lineage>
        <taxon>Bacteria</taxon>
        <taxon>Pseudomonadati</taxon>
        <taxon>Pseudomonadota</taxon>
        <taxon>Gammaproteobacteria</taxon>
        <taxon>Chromatiales</taxon>
        <taxon>Chromatiaceae</taxon>
        <taxon>Lamprobacter</taxon>
    </lineage>
</organism>
<evidence type="ECO:0000313" key="3">
    <source>
        <dbReference type="Proteomes" id="UP001138768"/>
    </source>
</evidence>
<dbReference type="InterPro" id="IPR036930">
    <property type="entry name" value="WGR_dom_sf"/>
</dbReference>
<dbReference type="EMBL" id="NRRY01000010">
    <property type="protein sequence ID" value="MBK1618456.1"/>
    <property type="molecule type" value="Genomic_DNA"/>
</dbReference>
<keyword evidence="3" id="KW-1185">Reference proteome</keyword>
<evidence type="ECO:0000259" key="1">
    <source>
        <dbReference type="Pfam" id="PF05406"/>
    </source>
</evidence>
<proteinExistence type="predicted"/>
<gene>
    <name evidence="2" type="ORF">CKO42_08400</name>
</gene>
<dbReference type="Proteomes" id="UP001138768">
    <property type="component" value="Unassembled WGS sequence"/>
</dbReference>
<dbReference type="SUPFAM" id="SSF142921">
    <property type="entry name" value="WGR domain-like"/>
    <property type="match status" value="1"/>
</dbReference>
<reference evidence="2 3" key="1">
    <citation type="journal article" date="2020" name="Microorganisms">
        <title>Osmotic Adaptation and Compatible Solute Biosynthesis of Phototrophic Bacteria as Revealed from Genome Analyses.</title>
        <authorList>
            <person name="Imhoff J.F."/>
            <person name="Rahn T."/>
            <person name="Kunzel S."/>
            <person name="Keller A."/>
            <person name="Neulinger S.C."/>
        </authorList>
    </citation>
    <scope>NUCLEOTIDE SEQUENCE [LARGE SCALE GENOMIC DNA]</scope>
    <source>
        <strain evidence="2 3">DSM 25653</strain>
    </source>
</reference>
<accession>A0A9X0W7U3</accession>
<dbReference type="AlphaFoldDB" id="A0A9X0W7U3"/>
<dbReference type="RefSeq" id="WP_200241992.1">
    <property type="nucleotide sequence ID" value="NZ_NRRY01000010.1"/>
</dbReference>
<comment type="caution">
    <text evidence="2">The sequence shown here is derived from an EMBL/GenBank/DDBJ whole genome shotgun (WGS) entry which is preliminary data.</text>
</comment>
<sequence>MRAQFVQDFEEPLTHRWINRENQRYYSVRLIQDLFGDWTLVVCWGGANSKRGGMRVIPVESQKEGEGEIAKMAKRRRQHGYAVLVESASPDEPPVDDD</sequence>
<feature type="domain" description="WGR" evidence="1">
    <location>
        <begin position="18"/>
        <end position="83"/>
    </location>
</feature>
<name>A0A9X0W7U3_9GAMM</name>
<dbReference type="InterPro" id="IPR008893">
    <property type="entry name" value="WGR_domain"/>
</dbReference>
<dbReference type="Pfam" id="PF05406">
    <property type="entry name" value="WGR"/>
    <property type="match status" value="1"/>
</dbReference>